<organism evidence="5 6">
    <name type="scientific">Solanum commersonii</name>
    <name type="common">Commerson's wild potato</name>
    <name type="synonym">Commerson's nightshade</name>
    <dbReference type="NCBI Taxonomy" id="4109"/>
    <lineage>
        <taxon>Eukaryota</taxon>
        <taxon>Viridiplantae</taxon>
        <taxon>Streptophyta</taxon>
        <taxon>Embryophyta</taxon>
        <taxon>Tracheophyta</taxon>
        <taxon>Spermatophyta</taxon>
        <taxon>Magnoliopsida</taxon>
        <taxon>eudicotyledons</taxon>
        <taxon>Gunneridae</taxon>
        <taxon>Pentapetalae</taxon>
        <taxon>asterids</taxon>
        <taxon>lamiids</taxon>
        <taxon>Solanales</taxon>
        <taxon>Solanaceae</taxon>
        <taxon>Solanoideae</taxon>
        <taxon>Solaneae</taxon>
        <taxon>Solanum</taxon>
    </lineage>
</organism>
<dbReference type="InterPro" id="IPR036291">
    <property type="entry name" value="NAD(P)-bd_dom_sf"/>
</dbReference>
<feature type="domain" description="Oxidoreductase N-terminal" evidence="4">
    <location>
        <begin position="9"/>
        <end position="102"/>
    </location>
</feature>
<comment type="caution">
    <text evidence="5">The sequence shown here is derived from an EMBL/GenBank/DDBJ whole genome shotgun (WGS) entry which is preliminary data.</text>
</comment>
<keyword evidence="2" id="KW-1133">Transmembrane helix</keyword>
<sequence>MAEEMMNNKQIILKHYVEGYPKESDMEFKNSIIKLNVPEGSNVVVLKNLYLSCDPYMRNRMSKLEGYGVSKVLKSGDSNFQEGDLVWGMTGWEEYSIVTTTQSMFKIDHDKDVPLSYYTGILGMPGVTAYAGFYEVCSPKKGETVFVSAASGAVGQLVGQFAKMLGYYVVGSAGNKQKVDMLKTKFGFDEAFNYKEEQDLDATLKRYFPDGINIYFENVGGKMLDVVLVNMKLHGRIAVCGMISQCNLDKTEGVHNSFSLIVKRIRMEGFLVLDYYHLYPKYLEMIIPQIKARNILYVEDIAEGFESAPSALVGLFSGLNKVGFKNESLPFSDPDCPTLERTTNAFHLLNRVLWSGQLDPIPQRSQMRAIWERKMMWSGYSPEISDESYLGEKNVSSAHPISYLDNPITGCGVAKVLKFGDSYFQEGVVVILVVEKIGMFHLRWRMVHRGSIDDDIECGDSDDDDDDNRSAFSDYHDSPQLVSKNGVAEIDVLKTFFFILVWYCVSLFLTLYNKSLLGDKLGKFPEPVLMNTVHFAMQAVLSKAITGFWHQRFQPTVMMSWRDYSLKVVPTALTTAMDVNLRNASLVFISVTFATMISLTPFSDNSVAKETEFEFWGFVFVMLAAVMSGFRWTMTQILLQVGFCDTRCIVIIDFSFRCFVSSLKNPLTLRSYVTPVMTFSTVVLSLIFDPWHEFRHTNYFDTSWHIARSCLLMLFGGTLTFFMQRLFMLVLTEYILVSITSAVTVTIAGVVKEAVTILVRRINLVGCCILFHDDFTWMKGLGLMTIMFGVSLFNWYKYDKIHKGSTSEDETGSPLGNAATKYVILEEMEDQDHGP</sequence>
<dbReference type="Gene3D" id="3.90.180.10">
    <property type="entry name" value="Medium-chain alcohol dehydrogenases, catalytic domain"/>
    <property type="match status" value="1"/>
</dbReference>
<dbReference type="FunFam" id="3.40.50.720:FF:000121">
    <property type="entry name" value="Prostaglandin reductase 2"/>
    <property type="match status" value="1"/>
</dbReference>
<reference evidence="5 6" key="1">
    <citation type="submission" date="2020-09" db="EMBL/GenBank/DDBJ databases">
        <title>De no assembly of potato wild relative species, Solanum commersonii.</title>
        <authorList>
            <person name="Cho K."/>
        </authorList>
    </citation>
    <scope>NUCLEOTIDE SEQUENCE [LARGE SCALE GENOMIC DNA]</scope>
    <source>
        <strain evidence="5">LZ3.2</strain>
        <tissue evidence="5">Leaf</tissue>
    </source>
</reference>
<dbReference type="InterPro" id="IPR013149">
    <property type="entry name" value="ADH-like_C"/>
</dbReference>
<evidence type="ECO:0000313" key="5">
    <source>
        <dbReference type="EMBL" id="KAG5569308.1"/>
    </source>
</evidence>
<gene>
    <name evidence="5" type="ORF">H5410_059074</name>
</gene>
<dbReference type="EMBL" id="JACXVP010000012">
    <property type="protein sequence ID" value="KAG5569308.1"/>
    <property type="molecule type" value="Genomic_DNA"/>
</dbReference>
<dbReference type="InterPro" id="IPR041694">
    <property type="entry name" value="ADH_N_2"/>
</dbReference>
<dbReference type="AlphaFoldDB" id="A0A9J5W1U9"/>
<dbReference type="Gene3D" id="3.40.50.720">
    <property type="entry name" value="NAD(P)-binding Rossmann-like Domain"/>
    <property type="match status" value="1"/>
</dbReference>
<dbReference type="GO" id="GO:0032440">
    <property type="term" value="F:2-alkenal reductase [NAD(P)H] activity"/>
    <property type="evidence" value="ECO:0007669"/>
    <property type="project" value="TreeGrafter"/>
</dbReference>
<evidence type="ECO:0000259" key="3">
    <source>
        <dbReference type="Pfam" id="PF00107"/>
    </source>
</evidence>
<feature type="transmembrane region" description="Helical" evidence="2">
    <location>
        <begin position="775"/>
        <end position="796"/>
    </location>
</feature>
<dbReference type="SUPFAM" id="SSF51735">
    <property type="entry name" value="NAD(P)-binding Rossmann-fold domains"/>
    <property type="match status" value="1"/>
</dbReference>
<dbReference type="SUPFAM" id="SSF50129">
    <property type="entry name" value="GroES-like"/>
    <property type="match status" value="1"/>
</dbReference>
<protein>
    <submittedName>
        <fullName evidence="5">Uncharacterized protein</fullName>
    </submittedName>
</protein>
<feature type="transmembrane region" description="Helical" evidence="2">
    <location>
        <begin position="672"/>
        <end position="691"/>
    </location>
</feature>
<keyword evidence="1" id="KW-0560">Oxidoreductase</keyword>
<feature type="transmembrane region" description="Helical" evidence="2">
    <location>
        <begin position="615"/>
        <end position="633"/>
    </location>
</feature>
<dbReference type="Proteomes" id="UP000824120">
    <property type="component" value="Chromosome 12"/>
</dbReference>
<dbReference type="Pfam" id="PF16884">
    <property type="entry name" value="ADH_N_2"/>
    <property type="match status" value="1"/>
</dbReference>
<name>A0A9J5W1U9_SOLCO</name>
<feature type="transmembrane region" description="Helical" evidence="2">
    <location>
        <begin position="734"/>
        <end position="755"/>
    </location>
</feature>
<dbReference type="CDD" id="cd08295">
    <property type="entry name" value="double_bond_reductase_like"/>
    <property type="match status" value="1"/>
</dbReference>
<evidence type="ECO:0000313" key="6">
    <source>
        <dbReference type="Proteomes" id="UP000824120"/>
    </source>
</evidence>
<proteinExistence type="predicted"/>
<feature type="domain" description="Alcohol dehydrogenase-like C-terminal" evidence="3">
    <location>
        <begin position="153"/>
        <end position="285"/>
    </location>
</feature>
<accession>A0A9J5W1U9</accession>
<dbReference type="InterPro" id="IPR011032">
    <property type="entry name" value="GroES-like_sf"/>
</dbReference>
<keyword evidence="6" id="KW-1185">Reference proteome</keyword>
<evidence type="ECO:0000256" key="1">
    <source>
        <dbReference type="ARBA" id="ARBA00023002"/>
    </source>
</evidence>
<evidence type="ECO:0000256" key="2">
    <source>
        <dbReference type="SAM" id="Phobius"/>
    </source>
</evidence>
<feature type="transmembrane region" description="Helical" evidence="2">
    <location>
        <begin position="703"/>
        <end position="722"/>
    </location>
</feature>
<feature type="transmembrane region" description="Helical" evidence="2">
    <location>
        <begin position="492"/>
        <end position="512"/>
    </location>
</feature>
<dbReference type="InterPro" id="IPR045010">
    <property type="entry name" value="MDR_fam"/>
</dbReference>
<dbReference type="OrthoDB" id="18894at2759"/>
<evidence type="ECO:0000259" key="4">
    <source>
        <dbReference type="Pfam" id="PF16884"/>
    </source>
</evidence>
<dbReference type="PANTHER" id="PTHR43205">
    <property type="entry name" value="PROSTAGLANDIN REDUCTASE"/>
    <property type="match status" value="1"/>
</dbReference>
<keyword evidence="2" id="KW-0472">Membrane</keyword>
<feature type="transmembrane region" description="Helical" evidence="2">
    <location>
        <begin position="584"/>
        <end position="603"/>
    </location>
</feature>
<dbReference type="Pfam" id="PF00107">
    <property type="entry name" value="ADH_zinc_N"/>
    <property type="match status" value="1"/>
</dbReference>
<dbReference type="PANTHER" id="PTHR43205:SF64">
    <property type="entry name" value="ENOYL REDUCTASE (ER) DOMAIN-CONTAINING PROTEIN"/>
    <property type="match status" value="1"/>
</dbReference>
<keyword evidence="2" id="KW-0812">Transmembrane</keyword>